<sequence>MDPASLAFGVVSLAMQLVQATAAIQKLIATYKAPAKELSSLSDKLGDIEAIYYSLEAALNCYERTPKPWDAILLKKLQKTMTDCRDKVARLYSIISAITAGLTKKHRPFNTIGKIFLHDGLLTLSTTVTAAATTAYAGSSEASLFGLAIEAGDREISKFLMEQIPDISQRSHMSPNSDFNFRFNPLKRLDCTRAYIDMRRDSLSPFEFYSLIRNHDSNAYYVHSCINACKPYLFEHWQTFILQIWGQVVEAFVERWGGGPFKTEEWASIIAEAIADGLDVHTKTWGAEMDRYNGLSALSYILYETDTTDEALENLQAWVNLLENSGVDIQRYLDIETEHCASTWDANETYRQWNRPWSMFSRQFVVRESKARQLPCWIEMIDDSCIVRELFTEYPHLKEGISLKFRFPSSDVKEQHRAWKTPDWHTEQHDYPVYPPLDRGDLILLNRRGFSAEWDASIEADRAGLERVCNLMESRFERKQAKKMWKVGCSKRLKFQSRMPGTWVDE</sequence>
<reference evidence="2 3" key="1">
    <citation type="journal article" date="2025" name="Microbiol. Resour. Announc.">
        <title>Draft genome sequences for Neonectria magnoliae and Neonectria punicea, canker pathogens of Liriodendron tulipifera and Acer saccharum in West Virginia.</title>
        <authorList>
            <person name="Petronek H.M."/>
            <person name="Kasson M.T."/>
            <person name="Metheny A.M."/>
            <person name="Stauder C.M."/>
            <person name="Lovett B."/>
            <person name="Lynch S.C."/>
            <person name="Garnas J.R."/>
            <person name="Kasson L.R."/>
            <person name="Stajich J.E."/>
        </authorList>
    </citation>
    <scope>NUCLEOTIDE SEQUENCE [LARGE SCALE GENOMIC DNA]</scope>
    <source>
        <strain evidence="2 3">NRRL 64653</strain>
    </source>
</reference>
<protein>
    <recommendedName>
        <fullName evidence="4">Fungal N-terminal domain-containing protein</fullName>
    </recommendedName>
</protein>
<gene>
    <name evidence="2" type="ORF">QQX98_005533</name>
</gene>
<accession>A0ABR1H4C1</accession>
<evidence type="ECO:0008006" key="4">
    <source>
        <dbReference type="Google" id="ProtNLM"/>
    </source>
</evidence>
<organism evidence="2 3">
    <name type="scientific">Neonectria punicea</name>
    <dbReference type="NCBI Taxonomy" id="979145"/>
    <lineage>
        <taxon>Eukaryota</taxon>
        <taxon>Fungi</taxon>
        <taxon>Dikarya</taxon>
        <taxon>Ascomycota</taxon>
        <taxon>Pezizomycotina</taxon>
        <taxon>Sordariomycetes</taxon>
        <taxon>Hypocreomycetidae</taxon>
        <taxon>Hypocreales</taxon>
        <taxon>Nectriaceae</taxon>
        <taxon>Neonectria</taxon>
    </lineage>
</organism>
<comment type="caution">
    <text evidence="2">The sequence shown here is derived from an EMBL/GenBank/DDBJ whole genome shotgun (WGS) entry which is preliminary data.</text>
</comment>
<keyword evidence="3" id="KW-1185">Reference proteome</keyword>
<evidence type="ECO:0000256" key="1">
    <source>
        <dbReference type="SAM" id="SignalP"/>
    </source>
</evidence>
<dbReference type="EMBL" id="JAZAVJ010000075">
    <property type="protein sequence ID" value="KAK7415960.1"/>
    <property type="molecule type" value="Genomic_DNA"/>
</dbReference>
<name>A0ABR1H4C1_9HYPO</name>
<feature type="signal peptide" evidence="1">
    <location>
        <begin position="1"/>
        <end position="20"/>
    </location>
</feature>
<dbReference type="Proteomes" id="UP001498476">
    <property type="component" value="Unassembled WGS sequence"/>
</dbReference>
<evidence type="ECO:0000313" key="3">
    <source>
        <dbReference type="Proteomes" id="UP001498476"/>
    </source>
</evidence>
<feature type="chain" id="PRO_5045594099" description="Fungal N-terminal domain-containing protein" evidence="1">
    <location>
        <begin position="21"/>
        <end position="506"/>
    </location>
</feature>
<proteinExistence type="predicted"/>
<keyword evidence="1" id="KW-0732">Signal</keyword>
<evidence type="ECO:0000313" key="2">
    <source>
        <dbReference type="EMBL" id="KAK7415960.1"/>
    </source>
</evidence>